<evidence type="ECO:0000256" key="4">
    <source>
        <dbReference type="PROSITE-ProRule" id="PRU00679"/>
    </source>
</evidence>
<organism evidence="5 6">
    <name type="scientific">Phyllobacterium myrsinacearum</name>
    <dbReference type="NCBI Taxonomy" id="28101"/>
    <lineage>
        <taxon>Bacteria</taxon>
        <taxon>Pseudomonadati</taxon>
        <taxon>Pseudomonadota</taxon>
        <taxon>Alphaproteobacteria</taxon>
        <taxon>Hyphomicrobiales</taxon>
        <taxon>Phyllobacteriaceae</taxon>
        <taxon>Phyllobacterium</taxon>
    </lineage>
</organism>
<dbReference type="EMBL" id="JACGXN010000006">
    <property type="protein sequence ID" value="MBA8880109.1"/>
    <property type="molecule type" value="Genomic_DNA"/>
</dbReference>
<dbReference type="AlphaFoldDB" id="A0A839EMQ2"/>
<dbReference type="CDD" id="cd00530">
    <property type="entry name" value="PTE"/>
    <property type="match status" value="1"/>
</dbReference>
<comment type="caution">
    <text evidence="4">Lacks conserved residue(s) required for the propagation of feature annotation.</text>
</comment>
<dbReference type="PIRSF" id="PIRSF016839">
    <property type="entry name" value="PhP"/>
    <property type="match status" value="1"/>
</dbReference>
<evidence type="ECO:0000256" key="2">
    <source>
        <dbReference type="ARBA" id="ARBA00022801"/>
    </source>
</evidence>
<dbReference type="PANTHER" id="PTHR10819">
    <property type="entry name" value="PHOSPHOTRIESTERASE-RELATED"/>
    <property type="match status" value="1"/>
</dbReference>
<dbReference type="Proteomes" id="UP000549052">
    <property type="component" value="Unassembled WGS sequence"/>
</dbReference>
<accession>A0A839EMQ2</accession>
<dbReference type="GO" id="GO:0016788">
    <property type="term" value="F:hydrolase activity, acting on ester bonds"/>
    <property type="evidence" value="ECO:0007669"/>
    <property type="project" value="InterPro"/>
</dbReference>
<keyword evidence="2" id="KW-0378">Hydrolase</keyword>
<comment type="similarity">
    <text evidence="4">Belongs to the metallo-dependent hydrolases superfamily. Phosphotriesterase family.</text>
</comment>
<keyword evidence="1 3" id="KW-0479">Metal-binding</keyword>
<dbReference type="PROSITE" id="PS51347">
    <property type="entry name" value="PHOSPHOTRIESTERASE_2"/>
    <property type="match status" value="1"/>
</dbReference>
<feature type="binding site" evidence="3">
    <location>
        <position position="176"/>
    </location>
    <ligand>
        <name>a divalent metal cation</name>
        <dbReference type="ChEBI" id="CHEBI:60240"/>
        <label>1</label>
    </ligand>
</feature>
<keyword evidence="6" id="KW-1185">Reference proteome</keyword>
<dbReference type="PROSITE" id="PS01322">
    <property type="entry name" value="PHOSPHOTRIESTERASE_1"/>
    <property type="match status" value="1"/>
</dbReference>
<dbReference type="InterPro" id="IPR032466">
    <property type="entry name" value="Metal_Hydrolase"/>
</dbReference>
<dbReference type="InterPro" id="IPR017947">
    <property type="entry name" value="AryldialkylPase_Zn-BS"/>
</dbReference>
<comment type="cofactor">
    <cofactor evidence="3">
        <name>a divalent metal cation</name>
        <dbReference type="ChEBI" id="CHEBI:60240"/>
    </cofactor>
    <text evidence="3">Binds 2 divalent metal cations per subunit.</text>
</comment>
<proteinExistence type="inferred from homology"/>
<dbReference type="Pfam" id="PF02126">
    <property type="entry name" value="PTE"/>
    <property type="match status" value="1"/>
</dbReference>
<evidence type="ECO:0000256" key="1">
    <source>
        <dbReference type="ARBA" id="ARBA00022723"/>
    </source>
</evidence>
<dbReference type="PANTHER" id="PTHR10819:SF3">
    <property type="entry name" value="PHOSPHOTRIESTERASE-RELATED PROTEIN"/>
    <property type="match status" value="1"/>
</dbReference>
<dbReference type="Gene3D" id="3.20.20.140">
    <property type="entry name" value="Metal-dependent hydrolases"/>
    <property type="match status" value="1"/>
</dbReference>
<feature type="binding site" evidence="3">
    <location>
        <position position="208"/>
    </location>
    <ligand>
        <name>a divalent metal cation</name>
        <dbReference type="ChEBI" id="CHEBI:60240"/>
        <label>2</label>
    </ligand>
</feature>
<feature type="binding site" evidence="3">
    <location>
        <position position="303"/>
    </location>
    <ligand>
        <name>a divalent metal cation</name>
        <dbReference type="ChEBI" id="CHEBI:60240"/>
        <label>1</label>
    </ligand>
</feature>
<gene>
    <name evidence="5" type="ORF">FHW16_003828</name>
</gene>
<comment type="caution">
    <text evidence="5">The sequence shown here is derived from an EMBL/GenBank/DDBJ whole genome shotgun (WGS) entry which is preliminary data.</text>
</comment>
<evidence type="ECO:0000256" key="3">
    <source>
        <dbReference type="PIRSR" id="PIRSR601559-52"/>
    </source>
</evidence>
<sequence>MSNDLSETHIRSGKVMTVNGPIAAEALGITLMHEHILNDCRCWWHAPKTPERQYLAGGFVCIEILGELKQDPFVNKHNITLDDEPLAISELRAFANAGGQTVVEPTCRGIGRNPLALRRIAKAAGLNVVMGAGYYLGSSHPAEVAAMTVDDIANEIVREAVEGVDGTDVKIGLIGEIGVSSDFTAEEEKSLRGAAQAQVRTGLPLMVHLPGWFRLGHRVLDIVAQEGADIRHTVLCHMNPSHDDFSYQSELAARGAFIEYDMIGMDFFYADQQVQCPSDEEAARAIVRLAEAGYLGRVLLSHDVFLKMMLTRYGGNGYAYVLRHFLPRVKRHGLDETALDQMMRANPRAVFQAPA</sequence>
<protein>
    <submittedName>
        <fullName evidence="5">Phosphotriesterase-related protein</fullName>
    </submittedName>
</protein>
<evidence type="ECO:0000313" key="6">
    <source>
        <dbReference type="Proteomes" id="UP000549052"/>
    </source>
</evidence>
<feature type="binding site" evidence="3">
    <location>
        <position position="35"/>
    </location>
    <ligand>
        <name>a divalent metal cation</name>
        <dbReference type="ChEBI" id="CHEBI:60240"/>
        <label>1</label>
    </ligand>
</feature>
<name>A0A839EMQ2_9HYPH</name>
<dbReference type="GO" id="GO:0008270">
    <property type="term" value="F:zinc ion binding"/>
    <property type="evidence" value="ECO:0007669"/>
    <property type="project" value="InterPro"/>
</dbReference>
<dbReference type="InterPro" id="IPR001559">
    <property type="entry name" value="Phosphotriesterase"/>
</dbReference>
<feature type="binding site" evidence="3">
    <location>
        <position position="237"/>
    </location>
    <ligand>
        <name>a divalent metal cation</name>
        <dbReference type="ChEBI" id="CHEBI:60240"/>
        <label>2</label>
    </ligand>
</feature>
<reference evidence="5 6" key="1">
    <citation type="submission" date="2020-07" db="EMBL/GenBank/DDBJ databases">
        <title>Genomic Encyclopedia of Type Strains, Phase IV (KMG-V): Genome sequencing to study the core and pangenomes of soil and plant-associated prokaryotes.</title>
        <authorList>
            <person name="Whitman W."/>
        </authorList>
    </citation>
    <scope>NUCLEOTIDE SEQUENCE [LARGE SCALE GENOMIC DNA]</scope>
    <source>
        <strain evidence="5 6">AN3</strain>
    </source>
</reference>
<evidence type="ECO:0000313" key="5">
    <source>
        <dbReference type="EMBL" id="MBA8880109.1"/>
    </source>
</evidence>
<feature type="binding site" evidence="3">
    <location>
        <position position="176"/>
    </location>
    <ligand>
        <name>a divalent metal cation</name>
        <dbReference type="ChEBI" id="CHEBI:60240"/>
        <label>2</label>
    </ligand>
</feature>
<feature type="binding site" evidence="3">
    <location>
        <position position="33"/>
    </location>
    <ligand>
        <name>a divalent metal cation</name>
        <dbReference type="ChEBI" id="CHEBI:60240"/>
        <label>1</label>
    </ligand>
</feature>
<dbReference type="SUPFAM" id="SSF51556">
    <property type="entry name" value="Metallo-dependent hydrolases"/>
    <property type="match status" value="1"/>
</dbReference>